<evidence type="ECO:0000259" key="7">
    <source>
        <dbReference type="Pfam" id="PF09863"/>
    </source>
</evidence>
<dbReference type="Proteomes" id="UP000503096">
    <property type="component" value="Chromosome"/>
</dbReference>
<gene>
    <name evidence="8" type="primary">iolC</name>
    <name evidence="8" type="ORF">DSM104440_01127</name>
</gene>
<dbReference type="Gene3D" id="3.40.1190.20">
    <property type="match status" value="1"/>
</dbReference>
<dbReference type="InterPro" id="IPR029056">
    <property type="entry name" value="Ribokinase-like"/>
</dbReference>
<feature type="domain" description="Carbohydrate kinase PfkB" evidence="6">
    <location>
        <begin position="13"/>
        <end position="325"/>
    </location>
</feature>
<dbReference type="Gene3D" id="2.20.150.10">
    <property type="entry name" value="putative 5-dehydro-2- deoxygluconokinase"/>
    <property type="match status" value="1"/>
</dbReference>
<organism evidence="8 9">
    <name type="scientific">Usitatibacter palustris</name>
    <dbReference type="NCBI Taxonomy" id="2732487"/>
    <lineage>
        <taxon>Bacteria</taxon>
        <taxon>Pseudomonadati</taxon>
        <taxon>Pseudomonadota</taxon>
        <taxon>Betaproteobacteria</taxon>
        <taxon>Nitrosomonadales</taxon>
        <taxon>Usitatibacteraceae</taxon>
        <taxon>Usitatibacter</taxon>
    </lineage>
</organism>
<reference evidence="8 9" key="1">
    <citation type="submission" date="2020-04" db="EMBL/GenBank/DDBJ databases">
        <title>Usitatibacter rugosus gen. nov., sp. nov. and Usitatibacter palustris sp. nov., novel members of Usitatibacteraceae fam. nov. within the order Nitrosomonadales isolated from soil.</title>
        <authorList>
            <person name="Huber K.J."/>
            <person name="Neumann-Schaal M."/>
            <person name="Geppert A."/>
            <person name="Luckner M."/>
            <person name="Wanner G."/>
            <person name="Overmann J."/>
        </authorList>
    </citation>
    <scope>NUCLEOTIDE SEQUENCE [LARGE SCALE GENOMIC DNA]</scope>
    <source>
        <strain evidence="8 9">Swamp67</strain>
    </source>
</reference>
<evidence type="ECO:0000256" key="4">
    <source>
        <dbReference type="ARBA" id="ARBA00022777"/>
    </source>
</evidence>
<dbReference type="PANTHER" id="PTHR43085:SF49">
    <property type="entry name" value="5-DEHYDRO-2-DEOXYGLUCONOKINASE"/>
    <property type="match status" value="1"/>
</dbReference>
<name>A0A6M4H412_9PROT</name>
<dbReference type="AlphaFoldDB" id="A0A6M4H412"/>
<dbReference type="InterPro" id="IPR023314">
    <property type="entry name" value="Myo_inos_IolC-like_sf"/>
</dbReference>
<keyword evidence="2 8" id="KW-0808">Transferase</keyword>
<keyword evidence="9" id="KW-1185">Reference proteome</keyword>
<dbReference type="CDD" id="cd01166">
    <property type="entry name" value="KdgK"/>
    <property type="match status" value="1"/>
</dbReference>
<dbReference type="PROSITE" id="PS00584">
    <property type="entry name" value="PFKB_KINASES_2"/>
    <property type="match status" value="1"/>
</dbReference>
<evidence type="ECO:0000313" key="9">
    <source>
        <dbReference type="Proteomes" id="UP000503096"/>
    </source>
</evidence>
<dbReference type="InParanoid" id="A0A6M4H412"/>
<dbReference type="InterPro" id="IPR002173">
    <property type="entry name" value="Carboh/pur_kinase_PfkB_CS"/>
</dbReference>
<accession>A0A6M4H412</accession>
<feature type="domain" description="DUF2090" evidence="7">
    <location>
        <begin position="331"/>
        <end position="638"/>
    </location>
</feature>
<dbReference type="InterPro" id="IPR050306">
    <property type="entry name" value="PfkB_Carbo_kinase"/>
</dbReference>
<dbReference type="EMBL" id="CP053073">
    <property type="protein sequence ID" value="QJR14331.1"/>
    <property type="molecule type" value="Genomic_DNA"/>
</dbReference>
<dbReference type="InterPro" id="IPR030830">
    <property type="entry name" value="Myo_inos_IolC"/>
</dbReference>
<proteinExistence type="inferred from homology"/>
<keyword evidence="5" id="KW-0067">ATP-binding</keyword>
<evidence type="ECO:0000256" key="2">
    <source>
        <dbReference type="ARBA" id="ARBA00022679"/>
    </source>
</evidence>
<evidence type="ECO:0000256" key="5">
    <source>
        <dbReference type="ARBA" id="ARBA00022840"/>
    </source>
</evidence>
<dbReference type="Pfam" id="PF09863">
    <property type="entry name" value="DUF2090"/>
    <property type="match status" value="1"/>
</dbReference>
<dbReference type="Gene3D" id="3.20.20.70">
    <property type="entry name" value="Aldolase class I"/>
    <property type="match status" value="1"/>
</dbReference>
<dbReference type="NCBIfam" id="TIGR04382">
    <property type="entry name" value="myo_inos_iolC_N"/>
    <property type="match status" value="1"/>
</dbReference>
<evidence type="ECO:0000256" key="3">
    <source>
        <dbReference type="ARBA" id="ARBA00022741"/>
    </source>
</evidence>
<dbReference type="GO" id="GO:0005524">
    <property type="term" value="F:ATP binding"/>
    <property type="evidence" value="ECO:0007669"/>
    <property type="project" value="UniProtKB-KW"/>
</dbReference>
<dbReference type="EC" id="2.7.1.92" evidence="8"/>
<dbReference type="InterPro" id="IPR018659">
    <property type="entry name" value="DUF2090"/>
</dbReference>
<protein>
    <submittedName>
        <fullName evidence="8">5-dehydro-2-deoxygluconokinase</fullName>
        <ecNumber evidence="8">2.7.1.92</ecNumber>
    </submittedName>
</protein>
<keyword evidence="4 8" id="KW-0418">Kinase</keyword>
<evidence type="ECO:0000259" key="6">
    <source>
        <dbReference type="Pfam" id="PF00294"/>
    </source>
</evidence>
<keyword evidence="3" id="KW-0547">Nucleotide-binding</keyword>
<dbReference type="PANTHER" id="PTHR43085">
    <property type="entry name" value="HEXOKINASE FAMILY MEMBER"/>
    <property type="match status" value="1"/>
</dbReference>
<dbReference type="KEGG" id="upl:DSM104440_01127"/>
<dbReference type="Pfam" id="PF00294">
    <property type="entry name" value="PfkB"/>
    <property type="match status" value="1"/>
</dbReference>
<comment type="similarity">
    <text evidence="1">Belongs to the carbohydrate kinase PfkB family.</text>
</comment>
<dbReference type="InterPro" id="IPR013785">
    <property type="entry name" value="Aldolase_TIM"/>
</dbReference>
<evidence type="ECO:0000256" key="1">
    <source>
        <dbReference type="ARBA" id="ARBA00010688"/>
    </source>
</evidence>
<dbReference type="InterPro" id="IPR011611">
    <property type="entry name" value="PfkB_dom"/>
</dbReference>
<dbReference type="GO" id="GO:0047590">
    <property type="term" value="F:5-dehydro-2-deoxygluconokinase activity"/>
    <property type="evidence" value="ECO:0007669"/>
    <property type="project" value="UniProtKB-EC"/>
</dbReference>
<evidence type="ECO:0000313" key="8">
    <source>
        <dbReference type="EMBL" id="QJR14331.1"/>
    </source>
</evidence>
<sequence length="646" mass="68728">MRSPVASTDRLFDVACLGRAAVDLYGEQVGVRLENVATFAKYLGGSPANTAVGASRLGLRAAMISRVGNEPNGGFVRETLVREGVDVSQVSTDPERLTALVFLALRDQDTFPHVFYRDRCADMALDASHIDPAFIASCGALLISGTHLSQEGPRAACVKAVAAARAAGTRVILDIDYRPVLWGLAKPAEGDARYVASDHVTGHMQAMLADCALIVGTEEEIRVAGGSGDTLTALAHIRNASKALIVVKRGPMGCVAFDGPIPASLDEGRAGPGFAVEVFNVLGAGDAFMAGFLSGWLRGEPIERCCTYANACGAIVVSRHGCAPAMATSAELAHFLLKGVTTPRLREDRDLEHVHRATTRRSGKHELLYVLAFDHRSQLESVARAHGADNTRIVQFKSLVAQAFESVSRGRAGYGVLLDDRYGASILPRFEGTPAWVARPVEVPGSNPVEFEPGANLGLALRTWPASHVVKCLAFFHPDDPPEASGTQLGRMRDLAEACALTGHELLLEIIPPAREGTADFVVARALDAIYSAGIRPDWWKLPPSADGAAWDAIGASIERHDPLCRGVLVLGMEAGADALRESFAVAARSPWVRGFAVGRSIFADAAADWFAGRASNAQVVTSISARYREVIALWEAAQQGLKESA</sequence>
<dbReference type="SUPFAM" id="SSF53613">
    <property type="entry name" value="Ribokinase-like"/>
    <property type="match status" value="1"/>
</dbReference>